<sequence>MVRRGVICLGMLGIVAIGALSGKAAELPSAELPNVDSAALGTSRNLPWSEPVQIDDPFEGSFVGVFDRNYFYERFLNTTARIEVQSLWSPQSVRFLLVARDQDCLSRPFHSGFSFDLGCSEFNYARTLTSLFIKINDQVFQVSGQNSTFPISEELAEALQNAPEGNISIRLITESGETIDSEIGQGTVEAWKTVYAPQARAMVE</sequence>
<evidence type="ECO:0000313" key="1">
    <source>
        <dbReference type="EMBL" id="WNZ22056.1"/>
    </source>
</evidence>
<proteinExistence type="predicted"/>
<reference evidence="1" key="1">
    <citation type="submission" date="2020-05" db="EMBL/GenBank/DDBJ databases">
        <authorList>
            <person name="Zhu T."/>
            <person name="Keshari N."/>
            <person name="Lu X."/>
        </authorList>
    </citation>
    <scope>NUCLEOTIDE SEQUENCE</scope>
    <source>
        <strain evidence="1">NK1-12</strain>
    </source>
</reference>
<accession>A0AA96WGS8</accession>
<dbReference type="RefSeq" id="WP_316433431.1">
    <property type="nucleotide sequence ID" value="NZ_CP053586.1"/>
</dbReference>
<organism evidence="1">
    <name type="scientific">Leptolyngbya sp. NK1-12</name>
    <dbReference type="NCBI Taxonomy" id="2547451"/>
    <lineage>
        <taxon>Bacteria</taxon>
        <taxon>Bacillati</taxon>
        <taxon>Cyanobacteriota</taxon>
        <taxon>Cyanophyceae</taxon>
        <taxon>Leptolyngbyales</taxon>
        <taxon>Leptolyngbyaceae</taxon>
        <taxon>Leptolyngbya group</taxon>
        <taxon>Leptolyngbya</taxon>
    </lineage>
</organism>
<dbReference type="EMBL" id="CP053586">
    <property type="protein sequence ID" value="WNZ22056.1"/>
    <property type="molecule type" value="Genomic_DNA"/>
</dbReference>
<gene>
    <name evidence="1" type="ORF">HJG54_03685</name>
</gene>
<name>A0AA96WGS8_9CYAN</name>
<dbReference type="AlphaFoldDB" id="A0AA96WGS8"/>
<protein>
    <submittedName>
        <fullName evidence="1">Uncharacterized protein</fullName>
    </submittedName>
</protein>